<accession>A0AAV4JWS6</accession>
<proteinExistence type="predicted"/>
<evidence type="ECO:0000313" key="2">
    <source>
        <dbReference type="Proteomes" id="UP000762676"/>
    </source>
</evidence>
<evidence type="ECO:0000313" key="1">
    <source>
        <dbReference type="EMBL" id="GFS26180.1"/>
    </source>
</evidence>
<dbReference type="EMBL" id="BMAT01003464">
    <property type="protein sequence ID" value="GFS26180.1"/>
    <property type="molecule type" value="Genomic_DNA"/>
</dbReference>
<comment type="caution">
    <text evidence="1">The sequence shown here is derived from an EMBL/GenBank/DDBJ whole genome shotgun (WGS) entry which is preliminary data.</text>
</comment>
<protein>
    <submittedName>
        <fullName evidence="1">Uncharacterized protein</fullName>
    </submittedName>
</protein>
<keyword evidence="2" id="KW-1185">Reference proteome</keyword>
<dbReference type="Proteomes" id="UP000762676">
    <property type="component" value="Unassembled WGS sequence"/>
</dbReference>
<reference evidence="1 2" key="1">
    <citation type="journal article" date="2021" name="Elife">
        <title>Chloroplast acquisition without the gene transfer in kleptoplastic sea slugs, Plakobranchus ocellatus.</title>
        <authorList>
            <person name="Maeda T."/>
            <person name="Takahashi S."/>
            <person name="Yoshida T."/>
            <person name="Shimamura S."/>
            <person name="Takaki Y."/>
            <person name="Nagai Y."/>
            <person name="Toyoda A."/>
            <person name="Suzuki Y."/>
            <person name="Arimoto A."/>
            <person name="Ishii H."/>
            <person name="Satoh N."/>
            <person name="Nishiyama T."/>
            <person name="Hasebe M."/>
            <person name="Maruyama T."/>
            <person name="Minagawa J."/>
            <person name="Obokata J."/>
            <person name="Shigenobu S."/>
        </authorList>
    </citation>
    <scope>NUCLEOTIDE SEQUENCE [LARGE SCALE GENOMIC DNA]</scope>
</reference>
<organism evidence="1 2">
    <name type="scientific">Elysia marginata</name>
    <dbReference type="NCBI Taxonomy" id="1093978"/>
    <lineage>
        <taxon>Eukaryota</taxon>
        <taxon>Metazoa</taxon>
        <taxon>Spiralia</taxon>
        <taxon>Lophotrochozoa</taxon>
        <taxon>Mollusca</taxon>
        <taxon>Gastropoda</taxon>
        <taxon>Heterobranchia</taxon>
        <taxon>Euthyneura</taxon>
        <taxon>Panpulmonata</taxon>
        <taxon>Sacoglossa</taxon>
        <taxon>Placobranchoidea</taxon>
        <taxon>Plakobranchidae</taxon>
        <taxon>Elysia</taxon>
    </lineage>
</organism>
<gene>
    <name evidence="1" type="ORF">ElyMa_001709300</name>
</gene>
<name>A0AAV4JWS6_9GAST</name>
<dbReference type="AlphaFoldDB" id="A0AAV4JWS6"/>
<sequence length="86" mass="9488">MSTACYYRCVLGQGCGPDWGYREGQREAGRAFGGHTHSHGPDSVRCYRGCVSIIDRVARCTGRGRSIELSHNSLQSMFGHHSLELT</sequence>